<organism evidence="1 2">
    <name type="scientific">Goodea atripinnis</name>
    <dbReference type="NCBI Taxonomy" id="208336"/>
    <lineage>
        <taxon>Eukaryota</taxon>
        <taxon>Metazoa</taxon>
        <taxon>Chordata</taxon>
        <taxon>Craniata</taxon>
        <taxon>Vertebrata</taxon>
        <taxon>Euteleostomi</taxon>
        <taxon>Actinopterygii</taxon>
        <taxon>Neopterygii</taxon>
        <taxon>Teleostei</taxon>
        <taxon>Neoteleostei</taxon>
        <taxon>Acanthomorphata</taxon>
        <taxon>Ovalentaria</taxon>
        <taxon>Atherinomorphae</taxon>
        <taxon>Cyprinodontiformes</taxon>
        <taxon>Goodeidae</taxon>
        <taxon>Goodea</taxon>
    </lineage>
</organism>
<dbReference type="Proteomes" id="UP001476798">
    <property type="component" value="Unassembled WGS sequence"/>
</dbReference>
<gene>
    <name evidence="1" type="ORF">GOODEAATRI_003276</name>
</gene>
<protein>
    <submittedName>
        <fullName evidence="1">Uncharacterized protein</fullName>
    </submittedName>
</protein>
<evidence type="ECO:0000313" key="1">
    <source>
        <dbReference type="EMBL" id="MEQ2164118.1"/>
    </source>
</evidence>
<comment type="caution">
    <text evidence="1">The sequence shown here is derived from an EMBL/GenBank/DDBJ whole genome shotgun (WGS) entry which is preliminary data.</text>
</comment>
<dbReference type="EMBL" id="JAHRIO010020116">
    <property type="protein sequence ID" value="MEQ2164118.1"/>
    <property type="molecule type" value="Genomic_DNA"/>
</dbReference>
<name>A0ABV0MYB3_9TELE</name>
<evidence type="ECO:0000313" key="2">
    <source>
        <dbReference type="Proteomes" id="UP001476798"/>
    </source>
</evidence>
<keyword evidence="2" id="KW-1185">Reference proteome</keyword>
<accession>A0ABV0MYB3</accession>
<sequence>MYFQYNCRSAALILEVARGIKGVTADIFGPKISGTALLVLYARVLNKYSLVLYLNPCRVFMCGTKCTMQCHAKTKQGGLPAISKLQFGNITISHAATEEKDS</sequence>
<reference evidence="1 2" key="1">
    <citation type="submission" date="2021-06" db="EMBL/GenBank/DDBJ databases">
        <authorList>
            <person name="Palmer J.M."/>
        </authorList>
    </citation>
    <scope>NUCLEOTIDE SEQUENCE [LARGE SCALE GENOMIC DNA]</scope>
    <source>
        <strain evidence="1 2">GA_2019</strain>
        <tissue evidence="1">Muscle</tissue>
    </source>
</reference>
<proteinExistence type="predicted"/>